<gene>
    <name evidence="1" type="ORF">S250808_067</name>
</gene>
<sequence>MKLKPLTYSDIKSTAINKITIDGNTLSIVFSSSDKEYYYAINNTEFVELLDKTIKNGESVGKFVNISLKEKNIEQIQTKTK</sequence>
<accession>A0A1D8KIT8</accession>
<evidence type="ECO:0000313" key="1">
    <source>
        <dbReference type="EMBL" id="AOV58572.1"/>
    </source>
</evidence>
<name>A0A1D8KIT8_9CAUD</name>
<evidence type="ECO:0000313" key="2">
    <source>
        <dbReference type="Proteomes" id="UP000240920"/>
    </source>
</evidence>
<protein>
    <recommendedName>
        <fullName evidence="3">KTSC domain-containing protein</fullName>
    </recommendedName>
</protein>
<evidence type="ECO:0008006" key="3">
    <source>
        <dbReference type="Google" id="ProtNLM"/>
    </source>
</evidence>
<reference evidence="1 2" key="1">
    <citation type="journal article" date="2016" name="Virology">
        <title>The genomic content and context of auxiliary metabolic genes in marine cyanomyoviruses.</title>
        <authorList>
            <person name="Crummett L.T."/>
            <person name="Puxty R.J."/>
            <person name="Weihe C."/>
            <person name="Marston M.F."/>
            <person name="Martiny J.B."/>
        </authorList>
    </citation>
    <scope>NUCLEOTIDE SEQUENCE [LARGE SCALE GENOMIC DNA]</scope>
    <source>
        <strain evidence="1">0808SB25</strain>
    </source>
</reference>
<dbReference type="Proteomes" id="UP000240920">
    <property type="component" value="Segment"/>
</dbReference>
<organism evidence="1 2">
    <name type="scientific">Synechococcus phage S-CAM3</name>
    <dbReference type="NCBI Taxonomy" id="1883366"/>
    <lineage>
        <taxon>Viruses</taxon>
        <taxon>Duplodnaviria</taxon>
        <taxon>Heunggongvirae</taxon>
        <taxon>Uroviricota</taxon>
        <taxon>Caudoviricetes</taxon>
        <taxon>Pantevenvirales</taxon>
        <taxon>Kyanoviridae</taxon>
        <taxon>Charybdisvirus</taxon>
        <taxon>Charybdisvirus scam3</taxon>
    </lineage>
</organism>
<dbReference type="EMBL" id="KU686197">
    <property type="protein sequence ID" value="AOV58572.1"/>
    <property type="molecule type" value="Genomic_DNA"/>
</dbReference>
<proteinExistence type="predicted"/>